<keyword evidence="2" id="KW-1185">Reference proteome</keyword>
<reference evidence="2" key="1">
    <citation type="journal article" date="2022" name="Mol. Ecol. Resour.">
        <title>The genomes of chicory, endive, great burdock and yacon provide insights into Asteraceae palaeo-polyploidization history and plant inulin production.</title>
        <authorList>
            <person name="Fan W."/>
            <person name="Wang S."/>
            <person name="Wang H."/>
            <person name="Wang A."/>
            <person name="Jiang F."/>
            <person name="Liu H."/>
            <person name="Zhao H."/>
            <person name="Xu D."/>
            <person name="Zhang Y."/>
        </authorList>
    </citation>
    <scope>NUCLEOTIDE SEQUENCE [LARGE SCALE GENOMIC DNA]</scope>
    <source>
        <strain evidence="2">cv. Punajuju</strain>
    </source>
</reference>
<comment type="caution">
    <text evidence="1">The sequence shown here is derived from an EMBL/GenBank/DDBJ whole genome shotgun (WGS) entry which is preliminary data.</text>
</comment>
<evidence type="ECO:0000313" key="1">
    <source>
        <dbReference type="EMBL" id="KAI3722554.1"/>
    </source>
</evidence>
<name>A0ACB9BKJ7_CICIN</name>
<dbReference type="Proteomes" id="UP001055811">
    <property type="component" value="Linkage Group LG06"/>
</dbReference>
<organism evidence="1 2">
    <name type="scientific">Cichorium intybus</name>
    <name type="common">Chicory</name>
    <dbReference type="NCBI Taxonomy" id="13427"/>
    <lineage>
        <taxon>Eukaryota</taxon>
        <taxon>Viridiplantae</taxon>
        <taxon>Streptophyta</taxon>
        <taxon>Embryophyta</taxon>
        <taxon>Tracheophyta</taxon>
        <taxon>Spermatophyta</taxon>
        <taxon>Magnoliopsida</taxon>
        <taxon>eudicotyledons</taxon>
        <taxon>Gunneridae</taxon>
        <taxon>Pentapetalae</taxon>
        <taxon>asterids</taxon>
        <taxon>campanulids</taxon>
        <taxon>Asterales</taxon>
        <taxon>Asteraceae</taxon>
        <taxon>Cichorioideae</taxon>
        <taxon>Cichorieae</taxon>
        <taxon>Cichoriinae</taxon>
        <taxon>Cichorium</taxon>
    </lineage>
</organism>
<sequence>MKSHRRSSPPENPIHFLKVILSDDTRSTGIRIPKKFTEKHGTNLLERVILKVPNGDVWQVDLQKSKGEIWFENGWWEFAEHYGLKFGHLLMFNYEGFSIFGVIIFDTSASEIVYPPIKKDQTKEVSRKSQQELKFTKLKTVKSEDESEYQNPRRIPLEFRRKYWRVHNMHSKYLLKLANDGRHKTWEVLENENYLGHGDWMMFVKDNGIKVGDICVFELIHKHQNVLDVTILRSLA</sequence>
<gene>
    <name evidence="1" type="ORF">L2E82_33594</name>
</gene>
<protein>
    <submittedName>
        <fullName evidence="1">Uncharacterized protein</fullName>
    </submittedName>
</protein>
<accession>A0ACB9BKJ7</accession>
<proteinExistence type="predicted"/>
<dbReference type="EMBL" id="CM042014">
    <property type="protein sequence ID" value="KAI3722554.1"/>
    <property type="molecule type" value="Genomic_DNA"/>
</dbReference>
<evidence type="ECO:0000313" key="2">
    <source>
        <dbReference type="Proteomes" id="UP001055811"/>
    </source>
</evidence>
<reference evidence="1 2" key="2">
    <citation type="journal article" date="2022" name="Mol. Ecol. Resour.">
        <title>The genomes of chicory, endive, great burdock and yacon provide insights into Asteraceae paleo-polyploidization history and plant inulin production.</title>
        <authorList>
            <person name="Fan W."/>
            <person name="Wang S."/>
            <person name="Wang H."/>
            <person name="Wang A."/>
            <person name="Jiang F."/>
            <person name="Liu H."/>
            <person name="Zhao H."/>
            <person name="Xu D."/>
            <person name="Zhang Y."/>
        </authorList>
    </citation>
    <scope>NUCLEOTIDE SEQUENCE [LARGE SCALE GENOMIC DNA]</scope>
    <source>
        <strain evidence="2">cv. Punajuju</strain>
        <tissue evidence="1">Leaves</tissue>
    </source>
</reference>